<dbReference type="Gene3D" id="3.40.50.300">
    <property type="entry name" value="P-loop containing nucleotide triphosphate hydrolases"/>
    <property type="match status" value="1"/>
</dbReference>
<dbReference type="Pfam" id="PF05729">
    <property type="entry name" value="NACHT"/>
    <property type="match status" value="1"/>
</dbReference>
<gene>
    <name evidence="2" type="primary">Nlrp3</name>
    <name evidence="2" type="ORF">GWK47_026158</name>
</gene>
<organism evidence="2 3">
    <name type="scientific">Chionoecetes opilio</name>
    <name type="common">Atlantic snow crab</name>
    <name type="synonym">Cancer opilio</name>
    <dbReference type="NCBI Taxonomy" id="41210"/>
    <lineage>
        <taxon>Eukaryota</taxon>
        <taxon>Metazoa</taxon>
        <taxon>Ecdysozoa</taxon>
        <taxon>Arthropoda</taxon>
        <taxon>Crustacea</taxon>
        <taxon>Multicrustacea</taxon>
        <taxon>Malacostraca</taxon>
        <taxon>Eumalacostraca</taxon>
        <taxon>Eucarida</taxon>
        <taxon>Decapoda</taxon>
        <taxon>Pleocyemata</taxon>
        <taxon>Brachyura</taxon>
        <taxon>Eubrachyura</taxon>
        <taxon>Majoidea</taxon>
        <taxon>Majidae</taxon>
        <taxon>Chionoecetes</taxon>
    </lineage>
</organism>
<accession>A0A8J8WF13</accession>
<name>A0A8J8WF13_CHIOP</name>
<comment type="caution">
    <text evidence="2">The sequence shown here is derived from an EMBL/GenBank/DDBJ whole genome shotgun (WGS) entry which is preliminary data.</text>
</comment>
<dbReference type="PANTHER" id="PTHR46312:SF2">
    <property type="entry name" value="NUCLEOTIDE-BINDING OLIGOMERIZATION DOMAIN-CONTAINING PROTEIN 2-LIKE"/>
    <property type="match status" value="1"/>
</dbReference>
<dbReference type="EMBL" id="JACEEZ010025737">
    <property type="protein sequence ID" value="KAG0697988.1"/>
    <property type="molecule type" value="Genomic_DNA"/>
</dbReference>
<dbReference type="SUPFAM" id="SSF52540">
    <property type="entry name" value="P-loop containing nucleoside triphosphate hydrolases"/>
    <property type="match status" value="2"/>
</dbReference>
<protein>
    <submittedName>
        <fullName evidence="2">NACHT, LRR and PYD domains-containing protein 3</fullName>
    </submittedName>
</protein>
<sequence>MTASSSINYLRLKLLCILEGPGATVLKETLQRGTRYSPPIYLDEYLLNLPDTSTANYRSLNDKGKKKAFNTPEKKQIKSDPLWDTFDISLLYKCIRLACENVASSDDATRWKDQNEMEGVINKIKEERNTCVHEKGTGLTEPELQAKVVYLKKLFNRTLEAVKVKYGVSDSEIAKVSDKIEKDTKDIMEDFSEKKILQTSFDKLLPMFKEETRNQLKDIYQKCMSLNQLHFLNDKEENRINIQDIFSKINLQVKSKETEIDCYEILEEFSQTSHPRQERRSRLTMISGVAGSGKSTLLNFILSEWLENKNNCRMKYLENYDIVLRILCRERVPSSLQVLLDRILPDIFTMFNDPVVKYLKKCRVLFLIDGLDELNSSSEQLLNDILDIGKDVQGFTFICTSRPERVSDFLAKTRENYQQSEICIKELSPVDRIEFVLKHYVSLPPNGSTSVDKLRQTMENIVWRDYFGLPLNLLFLATLFHEKPEYLKNSSTQSSLYLTIHKWCVEKLKGRLAIKQPMAGENSQIRELGIKRVLKVVYRIALEGLLQGRMSLSEEDFVHLKNRCEEEKLPMEEFMGAFFSLRSSFTKLKNESLRKKNDPMTNDDNDDIIYDVPHKGLQEFFAARHICLQHDLTSGLVDIRRLIQEPLQSQSQTRQDMNNLLLHVAGLLSVGNQPDSGAIEEVVDLLAKTGVKKCEDWLKVLEDTEINDSFLHCVADHDNINNDFQTTVNITDNTVLSASALLPLIHKKEVEIKLQRDHEDLKKLSMALKNHIHKRLKIQHHYKYPGQAALSDSMLQDLPR</sequence>
<dbReference type="PANTHER" id="PTHR46312">
    <property type="entry name" value="NACHT DOMAIN-CONTAINING PROTEIN"/>
    <property type="match status" value="1"/>
</dbReference>
<feature type="domain" description="NACHT" evidence="1">
    <location>
        <begin position="282"/>
        <end position="403"/>
    </location>
</feature>
<keyword evidence="3" id="KW-1185">Reference proteome</keyword>
<dbReference type="InterPro" id="IPR027417">
    <property type="entry name" value="P-loop_NTPase"/>
</dbReference>
<dbReference type="InterPro" id="IPR007111">
    <property type="entry name" value="NACHT_NTPase"/>
</dbReference>
<evidence type="ECO:0000259" key="1">
    <source>
        <dbReference type="PROSITE" id="PS50837"/>
    </source>
</evidence>
<proteinExistence type="predicted"/>
<dbReference type="OrthoDB" id="120976at2759"/>
<dbReference type="PROSITE" id="PS50837">
    <property type="entry name" value="NACHT"/>
    <property type="match status" value="1"/>
</dbReference>
<evidence type="ECO:0000313" key="2">
    <source>
        <dbReference type="EMBL" id="KAG0697988.1"/>
    </source>
</evidence>
<evidence type="ECO:0000313" key="3">
    <source>
        <dbReference type="Proteomes" id="UP000770661"/>
    </source>
</evidence>
<reference evidence="2" key="1">
    <citation type="submission" date="2020-07" db="EMBL/GenBank/DDBJ databases">
        <title>The High-quality genome of the commercially important snow crab, Chionoecetes opilio.</title>
        <authorList>
            <person name="Jeong J.-H."/>
            <person name="Ryu S."/>
        </authorList>
    </citation>
    <scope>NUCLEOTIDE SEQUENCE</scope>
    <source>
        <strain evidence="2">MADBK_172401_WGS</strain>
        <tissue evidence="2">Digestive gland</tissue>
    </source>
</reference>
<dbReference type="AlphaFoldDB" id="A0A8J8WF13"/>
<dbReference type="Proteomes" id="UP000770661">
    <property type="component" value="Unassembled WGS sequence"/>
</dbReference>